<dbReference type="GO" id="GO:0009317">
    <property type="term" value="C:acetyl-CoA carboxylase complex"/>
    <property type="evidence" value="ECO:0007669"/>
    <property type="project" value="InterPro"/>
</dbReference>
<comment type="subunit">
    <text evidence="10">Acetyl-CoA carboxylase is a heterohexamer composed of biotin carboxyl carrier protein (AccB), biotin carboxylase (AccC) and two subunits each of ACCase subunit alpha (AccA) and ACCase subunit beta (AccD).</text>
</comment>
<dbReference type="PRINTS" id="PR01069">
    <property type="entry name" value="ACCCTRFRASEA"/>
</dbReference>
<dbReference type="GO" id="GO:0005524">
    <property type="term" value="F:ATP binding"/>
    <property type="evidence" value="ECO:0007669"/>
    <property type="project" value="UniProtKB-KW"/>
</dbReference>
<dbReference type="eggNOG" id="COG0825">
    <property type="taxonomic scope" value="Bacteria"/>
</dbReference>
<comment type="subcellular location">
    <subcellularLocation>
        <location evidence="10">Cytoplasm</location>
    </subcellularLocation>
</comment>
<dbReference type="EMBL" id="FOGJ01000001">
    <property type="protein sequence ID" value="SER00096.1"/>
    <property type="molecule type" value="Genomic_DNA"/>
</dbReference>
<dbReference type="Pfam" id="PF03255">
    <property type="entry name" value="ACCA"/>
    <property type="match status" value="1"/>
</dbReference>
<reference evidence="12 13" key="1">
    <citation type="submission" date="2016-10" db="EMBL/GenBank/DDBJ databases">
        <authorList>
            <person name="de Groot N.N."/>
        </authorList>
    </citation>
    <scope>NUCLEOTIDE SEQUENCE [LARGE SCALE GENOMIC DNA]</scope>
    <source>
        <strain evidence="12 13">AR40</strain>
    </source>
</reference>
<dbReference type="PANTHER" id="PTHR42853:SF3">
    <property type="entry name" value="ACETYL-COENZYME A CARBOXYLASE CARBOXYL TRANSFERASE SUBUNIT ALPHA, CHLOROPLASTIC"/>
    <property type="match status" value="1"/>
</dbReference>
<dbReference type="NCBIfam" id="NF041504">
    <property type="entry name" value="AccA_sub"/>
    <property type="match status" value="1"/>
</dbReference>
<evidence type="ECO:0000313" key="12">
    <source>
        <dbReference type="EMBL" id="SER00096.1"/>
    </source>
</evidence>
<protein>
    <recommendedName>
        <fullName evidence="10">Acetyl-coenzyme A carboxylase carboxyl transferase subunit alpha</fullName>
        <shortName evidence="10">ACCase subunit alpha</shortName>
        <shortName evidence="10">Acetyl-CoA carboxylase carboxyltransferase subunit alpha</shortName>
        <ecNumber evidence="10">2.1.3.15</ecNumber>
    </recommendedName>
</protein>
<name>A0A1H9KLR8_BUTFI</name>
<keyword evidence="3 10" id="KW-0808">Transferase</keyword>
<dbReference type="NCBIfam" id="NF004344">
    <property type="entry name" value="PRK05724.1"/>
    <property type="match status" value="1"/>
</dbReference>
<dbReference type="GO" id="GO:0006633">
    <property type="term" value="P:fatty acid biosynthetic process"/>
    <property type="evidence" value="ECO:0007669"/>
    <property type="project" value="UniProtKB-KW"/>
</dbReference>
<comment type="pathway">
    <text evidence="1 10">Lipid metabolism; malonyl-CoA biosynthesis; malonyl-CoA from acetyl-CoA: step 1/1.</text>
</comment>
<dbReference type="EC" id="2.1.3.15" evidence="10"/>
<gene>
    <name evidence="10" type="primary">accA</name>
    <name evidence="12" type="ORF">SAMN04487884_10199</name>
</gene>
<dbReference type="GO" id="GO:2001295">
    <property type="term" value="P:malonyl-CoA biosynthetic process"/>
    <property type="evidence" value="ECO:0007669"/>
    <property type="project" value="UniProtKB-UniRule"/>
</dbReference>
<dbReference type="Proteomes" id="UP000182584">
    <property type="component" value="Unassembled WGS sequence"/>
</dbReference>
<dbReference type="NCBIfam" id="TIGR00513">
    <property type="entry name" value="accA"/>
    <property type="match status" value="1"/>
</dbReference>
<dbReference type="PANTHER" id="PTHR42853">
    <property type="entry name" value="ACETYL-COENZYME A CARBOXYLASE CARBOXYL TRANSFERASE SUBUNIT ALPHA"/>
    <property type="match status" value="1"/>
</dbReference>
<comment type="catalytic activity">
    <reaction evidence="9 10">
        <text>N(6)-carboxybiotinyl-L-lysyl-[protein] + acetyl-CoA = N(6)-biotinyl-L-lysyl-[protein] + malonyl-CoA</text>
        <dbReference type="Rhea" id="RHEA:54728"/>
        <dbReference type="Rhea" id="RHEA-COMP:10505"/>
        <dbReference type="Rhea" id="RHEA-COMP:10506"/>
        <dbReference type="ChEBI" id="CHEBI:57288"/>
        <dbReference type="ChEBI" id="CHEBI:57384"/>
        <dbReference type="ChEBI" id="CHEBI:83144"/>
        <dbReference type="ChEBI" id="CHEBI:83145"/>
        <dbReference type="EC" id="2.1.3.15"/>
    </reaction>
</comment>
<evidence type="ECO:0000256" key="1">
    <source>
        <dbReference type="ARBA" id="ARBA00004956"/>
    </source>
</evidence>
<keyword evidence="2 10" id="KW-0444">Lipid biosynthesis</keyword>
<keyword evidence="6 10" id="KW-0067">ATP-binding</keyword>
<evidence type="ECO:0000259" key="11">
    <source>
        <dbReference type="PROSITE" id="PS50989"/>
    </source>
</evidence>
<comment type="function">
    <text evidence="10">Component of the acetyl coenzyme A carboxylase (ACC) complex. First, biotin carboxylase catalyzes the carboxylation of biotin on its carrier protein (BCCP) and then the CO(2) group is transferred by the carboxyltransferase to acetyl-CoA to form malonyl-CoA.</text>
</comment>
<dbReference type="InterPro" id="IPR029045">
    <property type="entry name" value="ClpP/crotonase-like_dom_sf"/>
</dbReference>
<keyword evidence="5 10" id="KW-0276">Fatty acid metabolism</keyword>
<dbReference type="Gene3D" id="3.90.226.10">
    <property type="entry name" value="2-enoyl-CoA Hydratase, Chain A, domain 1"/>
    <property type="match status" value="1"/>
</dbReference>
<evidence type="ECO:0000256" key="2">
    <source>
        <dbReference type="ARBA" id="ARBA00022516"/>
    </source>
</evidence>
<evidence type="ECO:0000256" key="4">
    <source>
        <dbReference type="ARBA" id="ARBA00022741"/>
    </source>
</evidence>
<dbReference type="SUPFAM" id="SSF52096">
    <property type="entry name" value="ClpP/crotonase"/>
    <property type="match status" value="1"/>
</dbReference>
<keyword evidence="8 10" id="KW-0275">Fatty acid biosynthesis</keyword>
<dbReference type="InterPro" id="IPR001095">
    <property type="entry name" value="Acetyl_CoA_COase_a_su"/>
</dbReference>
<dbReference type="GO" id="GO:0003989">
    <property type="term" value="F:acetyl-CoA carboxylase activity"/>
    <property type="evidence" value="ECO:0007669"/>
    <property type="project" value="InterPro"/>
</dbReference>
<dbReference type="UniPathway" id="UPA00655">
    <property type="reaction ID" value="UER00711"/>
</dbReference>
<keyword evidence="10" id="KW-0963">Cytoplasm</keyword>
<dbReference type="InterPro" id="IPR011763">
    <property type="entry name" value="COA_CT_C"/>
</dbReference>
<dbReference type="HAMAP" id="MF_00823">
    <property type="entry name" value="AcetylCoA_CT_alpha"/>
    <property type="match status" value="1"/>
</dbReference>
<evidence type="ECO:0000256" key="5">
    <source>
        <dbReference type="ARBA" id="ARBA00022832"/>
    </source>
</evidence>
<dbReference type="AlphaFoldDB" id="A0A1H9KLR8"/>
<sequence>MNKNLSPLQRVSIERSIDRPHIEDFIEHLFSDFFEQKGDHLFDEDKSIFGGIARFNGRPVTVLGHHKGHTVQENMDYNFGMPRPEGYRKALRIMQQADKFHRPIITFVDTPGAYPGKEAEEHGQGEAIARNLAAMSHLNVPVITVVTGEGNSGGALAISVANRVIMLENAVYSVLSPEGFASILWKDSSRAEEACALMKMTSYDLKDAGFCDEIIEEPEGGMQVDSEDVYERLSLSIEKALTAYSRMNAKDIIADRHEKYRNIGEVKEPASFFRKKA</sequence>
<evidence type="ECO:0000256" key="3">
    <source>
        <dbReference type="ARBA" id="ARBA00022679"/>
    </source>
</evidence>
<dbReference type="OrthoDB" id="9808023at2"/>
<evidence type="ECO:0000256" key="7">
    <source>
        <dbReference type="ARBA" id="ARBA00023098"/>
    </source>
</evidence>
<evidence type="ECO:0000256" key="10">
    <source>
        <dbReference type="HAMAP-Rule" id="MF_00823"/>
    </source>
</evidence>
<evidence type="ECO:0000256" key="6">
    <source>
        <dbReference type="ARBA" id="ARBA00022840"/>
    </source>
</evidence>
<accession>A0A1H9KLR8</accession>
<feature type="domain" description="CoA carboxyltransferase C-terminal" evidence="11">
    <location>
        <begin position="1"/>
        <end position="243"/>
    </location>
</feature>
<keyword evidence="4 10" id="KW-0547">Nucleotide-binding</keyword>
<evidence type="ECO:0000313" key="13">
    <source>
        <dbReference type="Proteomes" id="UP000182584"/>
    </source>
</evidence>
<proteinExistence type="inferred from homology"/>
<comment type="similarity">
    <text evidence="10">Belongs to the AccA family.</text>
</comment>
<dbReference type="PROSITE" id="PS50989">
    <property type="entry name" value="COA_CT_CTER"/>
    <property type="match status" value="1"/>
</dbReference>
<evidence type="ECO:0000256" key="9">
    <source>
        <dbReference type="ARBA" id="ARBA00049152"/>
    </source>
</evidence>
<dbReference type="GO" id="GO:0016743">
    <property type="term" value="F:carboxyl- or carbamoyltransferase activity"/>
    <property type="evidence" value="ECO:0007669"/>
    <property type="project" value="UniProtKB-UniRule"/>
</dbReference>
<evidence type="ECO:0000256" key="8">
    <source>
        <dbReference type="ARBA" id="ARBA00023160"/>
    </source>
</evidence>
<organism evidence="12 13">
    <name type="scientific">Butyrivibrio fibrisolvens</name>
    <dbReference type="NCBI Taxonomy" id="831"/>
    <lineage>
        <taxon>Bacteria</taxon>
        <taxon>Bacillati</taxon>
        <taxon>Bacillota</taxon>
        <taxon>Clostridia</taxon>
        <taxon>Lachnospirales</taxon>
        <taxon>Lachnospiraceae</taxon>
        <taxon>Butyrivibrio</taxon>
    </lineage>
</organism>
<dbReference type="RefSeq" id="WP_027216497.1">
    <property type="nucleotide sequence ID" value="NZ_FOGJ01000001.1"/>
</dbReference>
<keyword evidence="7 10" id="KW-0443">Lipid metabolism</keyword>